<comment type="caution">
    <text evidence="2">The sequence shown here is derived from an EMBL/GenBank/DDBJ whole genome shotgun (WGS) entry which is preliminary data.</text>
</comment>
<evidence type="ECO:0000313" key="3">
    <source>
        <dbReference type="Proteomes" id="UP000649345"/>
    </source>
</evidence>
<dbReference type="InterPro" id="IPR052158">
    <property type="entry name" value="INH-QAR"/>
</dbReference>
<dbReference type="Pfam" id="PF01965">
    <property type="entry name" value="DJ-1_PfpI"/>
    <property type="match status" value="1"/>
</dbReference>
<dbReference type="Gene3D" id="3.40.50.880">
    <property type="match status" value="1"/>
</dbReference>
<dbReference type="SUPFAM" id="SSF52317">
    <property type="entry name" value="Class I glutamine amidotransferase-like"/>
    <property type="match status" value="1"/>
</dbReference>
<dbReference type="EMBL" id="JACOOR010000004">
    <property type="protein sequence ID" value="MBC5659601.1"/>
    <property type="molecule type" value="Genomic_DNA"/>
</dbReference>
<dbReference type="PANTHER" id="PTHR43130">
    <property type="entry name" value="ARAC-FAMILY TRANSCRIPTIONAL REGULATOR"/>
    <property type="match status" value="1"/>
</dbReference>
<dbReference type="AlphaFoldDB" id="A0A923LBM0"/>
<name>A0A923LBM0_9FIRM</name>
<dbReference type="Proteomes" id="UP000649345">
    <property type="component" value="Unassembled WGS sequence"/>
</dbReference>
<sequence length="194" mass="21503">MEVNVLLFDDFETMDAFGPADILSCEKEGLHVNYLSLTGNMVNSMQGVKVWTEPLDPEQLKGILIVPGGRGARRVLQQDTELQKKLKIAAERSEFCLMIAEGAYLVAQTGLLFRRKIAACKAGENWKRMFLAGVYEVPDASWVADGKYYSAGTTADGLSMALAMLADQIDLDVALQTAKRLGYRWDPEDEAVYQ</sequence>
<gene>
    <name evidence="2" type="ORF">H8S44_07450</name>
</gene>
<reference evidence="2" key="1">
    <citation type="submission" date="2020-08" db="EMBL/GenBank/DDBJ databases">
        <title>Genome public.</title>
        <authorList>
            <person name="Liu C."/>
            <person name="Sun Q."/>
        </authorList>
    </citation>
    <scope>NUCLEOTIDE SEQUENCE</scope>
    <source>
        <strain evidence="2">NSJ-68</strain>
    </source>
</reference>
<protein>
    <submittedName>
        <fullName evidence="2">DJ-1/PfpI family protein</fullName>
    </submittedName>
</protein>
<dbReference type="InterPro" id="IPR002818">
    <property type="entry name" value="DJ-1/PfpI"/>
</dbReference>
<dbReference type="RefSeq" id="WP_186871918.1">
    <property type="nucleotide sequence ID" value="NZ_JACOOR010000004.1"/>
</dbReference>
<dbReference type="PANTHER" id="PTHR43130:SF15">
    <property type="entry name" value="THIJ_PFPI FAMILY PROTEIN (AFU_ORTHOLOGUE AFUA_5G14240)"/>
    <property type="match status" value="1"/>
</dbReference>
<evidence type="ECO:0000313" key="2">
    <source>
        <dbReference type="EMBL" id="MBC5659601.1"/>
    </source>
</evidence>
<dbReference type="InterPro" id="IPR029062">
    <property type="entry name" value="Class_I_gatase-like"/>
</dbReference>
<keyword evidence="3" id="KW-1185">Reference proteome</keyword>
<feature type="domain" description="DJ-1/PfpI" evidence="1">
    <location>
        <begin position="2"/>
        <end position="165"/>
    </location>
</feature>
<organism evidence="2 3">
    <name type="scientific">Anaerosacchariphilus hominis</name>
    <dbReference type="NCBI Taxonomy" id="2763017"/>
    <lineage>
        <taxon>Bacteria</taxon>
        <taxon>Bacillati</taxon>
        <taxon>Bacillota</taxon>
        <taxon>Clostridia</taxon>
        <taxon>Lachnospirales</taxon>
        <taxon>Lachnospiraceae</taxon>
        <taxon>Anaerosacchariphilus</taxon>
    </lineage>
</organism>
<accession>A0A923LBM0</accession>
<proteinExistence type="predicted"/>
<evidence type="ECO:0000259" key="1">
    <source>
        <dbReference type="Pfam" id="PF01965"/>
    </source>
</evidence>